<proteinExistence type="evidence at transcript level"/>
<sequence>MSSYYIKQPPIASNHLALPQSHNKSVKIADITATQQRNTTVMSLLLLIFCFCISNIPQSCAFNLENRLPIVKYGPHANSYFGYSIATHIVGEVNLPTNRKW</sequence>
<reference evidence="1" key="1">
    <citation type="submission" date="2013-07" db="EMBL/GenBank/DDBJ databases">
        <authorList>
            <person name="Geib S."/>
        </authorList>
    </citation>
    <scope>NUCLEOTIDE SEQUENCE</scope>
</reference>
<evidence type="ECO:0000313" key="1">
    <source>
        <dbReference type="EMBL" id="JAB93166.1"/>
    </source>
</evidence>
<organism evidence="1">
    <name type="scientific">Ceratitis capitata</name>
    <name type="common">Mediterranean fruit fly</name>
    <name type="synonym">Tephritis capitata</name>
    <dbReference type="NCBI Taxonomy" id="7213"/>
    <lineage>
        <taxon>Eukaryota</taxon>
        <taxon>Metazoa</taxon>
        <taxon>Ecdysozoa</taxon>
        <taxon>Arthropoda</taxon>
        <taxon>Hexapoda</taxon>
        <taxon>Insecta</taxon>
        <taxon>Pterygota</taxon>
        <taxon>Neoptera</taxon>
        <taxon>Endopterygota</taxon>
        <taxon>Diptera</taxon>
        <taxon>Brachycera</taxon>
        <taxon>Muscomorpha</taxon>
        <taxon>Tephritoidea</taxon>
        <taxon>Tephritidae</taxon>
        <taxon>Ceratitis</taxon>
        <taxon>Ceratitis</taxon>
    </lineage>
</organism>
<name>W8BIS2_CERCA</name>
<dbReference type="EMBL" id="GAMC01013389">
    <property type="protein sequence ID" value="JAB93166.1"/>
    <property type="molecule type" value="mRNA"/>
</dbReference>
<reference evidence="1" key="2">
    <citation type="journal article" date="2014" name="BMC Genomics">
        <title>A genomic perspective to assessing quality of mass-reared SIT flies used in Mediterranean fruit fly (Ceratitis capitata) eradication in California.</title>
        <authorList>
            <person name="Calla B."/>
            <person name="Hall B."/>
            <person name="Hou S."/>
            <person name="Geib S.M."/>
        </authorList>
    </citation>
    <scope>NUCLEOTIDE SEQUENCE</scope>
</reference>
<accession>W8BIS2</accession>
<dbReference type="EMBL" id="GAMC01013390">
    <property type="protein sequence ID" value="JAB93165.1"/>
    <property type="molecule type" value="mRNA"/>
</dbReference>
<keyword evidence="1" id="KW-0401">Integrin</keyword>
<protein>
    <submittedName>
        <fullName evidence="1">Integrin alpha-PS1</fullName>
    </submittedName>
</protein>
<gene>
    <name evidence="1" type="primary">ITA1</name>
</gene>
<dbReference type="AlphaFoldDB" id="W8BIS2"/>
<dbReference type="GO" id="GO:0007229">
    <property type="term" value="P:integrin-mediated signaling pathway"/>
    <property type="evidence" value="ECO:0007669"/>
    <property type="project" value="UniProtKB-KW"/>
</dbReference>